<accession>A0ABT1W4F9</accession>
<evidence type="ECO:0000313" key="2">
    <source>
        <dbReference type="Proteomes" id="UP001524587"/>
    </source>
</evidence>
<comment type="caution">
    <text evidence="1">The sequence shown here is derived from an EMBL/GenBank/DDBJ whole genome shotgun (WGS) entry which is preliminary data.</text>
</comment>
<organism evidence="1 2">
    <name type="scientific">Endosaccharibacter trunci</name>
    <dbReference type="NCBI Taxonomy" id="2812733"/>
    <lineage>
        <taxon>Bacteria</taxon>
        <taxon>Pseudomonadati</taxon>
        <taxon>Pseudomonadota</taxon>
        <taxon>Alphaproteobacteria</taxon>
        <taxon>Acetobacterales</taxon>
        <taxon>Acetobacteraceae</taxon>
        <taxon>Endosaccharibacter</taxon>
    </lineage>
</organism>
<proteinExistence type="predicted"/>
<sequence length="69" mass="7595">MELFAALPTLPMAGRFLLRACPGLSTRPRHRYRDVLGVTLRYDAEGHPPVLVLNALARATTYMAPSTVT</sequence>
<keyword evidence="2" id="KW-1185">Reference proteome</keyword>
<reference evidence="1 2" key="1">
    <citation type="submission" date="2022-06" db="EMBL/GenBank/DDBJ databases">
        <title>Endosaccharibacter gen. nov., sp. nov., endophytic bacteria isolated from sugarcane.</title>
        <authorList>
            <person name="Pitiwittayakul N."/>
            <person name="Yukphan P."/>
            <person name="Charoenyingcharoen P."/>
            <person name="Tanasupawat S."/>
        </authorList>
    </citation>
    <scope>NUCLEOTIDE SEQUENCE [LARGE SCALE GENOMIC DNA]</scope>
    <source>
        <strain evidence="1 2">KSS8</strain>
    </source>
</reference>
<dbReference type="Proteomes" id="UP001524587">
    <property type="component" value="Unassembled WGS sequence"/>
</dbReference>
<name>A0ABT1W4F9_9PROT</name>
<protein>
    <submittedName>
        <fullName evidence="1">Uncharacterized protein</fullName>
    </submittedName>
</protein>
<dbReference type="RefSeq" id="WP_422862736.1">
    <property type="nucleotide sequence ID" value="NZ_JAMSKV010000001.1"/>
</dbReference>
<gene>
    <name evidence="1" type="ORF">NFI95_02425</name>
</gene>
<dbReference type="EMBL" id="JAMSKV010000001">
    <property type="protein sequence ID" value="MCQ8277305.1"/>
    <property type="molecule type" value="Genomic_DNA"/>
</dbReference>
<evidence type="ECO:0000313" key="1">
    <source>
        <dbReference type="EMBL" id="MCQ8277305.1"/>
    </source>
</evidence>